<dbReference type="OrthoDB" id="9786347at2"/>
<dbReference type="GO" id="GO:0097163">
    <property type="term" value="F:sulfur carrier activity"/>
    <property type="evidence" value="ECO:0007669"/>
    <property type="project" value="TreeGrafter"/>
</dbReference>
<dbReference type="Pfam" id="PF04358">
    <property type="entry name" value="DsrC"/>
    <property type="match status" value="1"/>
</dbReference>
<protein>
    <recommendedName>
        <fullName evidence="3">Sulfurtransferase</fullName>
        <ecNumber evidence="3">2.8.1.-</ecNumber>
    </recommendedName>
</protein>
<dbReference type="EC" id="2.8.1.-" evidence="3"/>
<keyword evidence="2" id="KW-0963">Cytoplasm</keyword>
<dbReference type="GO" id="GO:0005737">
    <property type="term" value="C:cytoplasm"/>
    <property type="evidence" value="ECO:0007669"/>
    <property type="project" value="UniProtKB-SubCell"/>
</dbReference>
<dbReference type="InterPro" id="IPR043163">
    <property type="entry name" value="DsrC-like_N"/>
</dbReference>
<comment type="subcellular location">
    <subcellularLocation>
        <location evidence="1">Cytoplasm</location>
    </subcellularLocation>
</comment>
<dbReference type="Gene3D" id="3.30.1420.10">
    <property type="match status" value="1"/>
</dbReference>
<comment type="caution">
    <text evidence="5">The sequence shown here is derived from an EMBL/GenBank/DDBJ whole genome shotgun (WGS) entry which is preliminary data.</text>
</comment>
<dbReference type="InterPro" id="IPR025526">
    <property type="entry name" value="DsrC-like_dom_sf"/>
</dbReference>
<evidence type="ECO:0000256" key="1">
    <source>
        <dbReference type="ARBA" id="ARBA00004496"/>
    </source>
</evidence>
<comment type="function">
    <text evidence="3">Part of a sulfur-relay system.</text>
</comment>
<dbReference type="RefSeq" id="WP_121876237.1">
    <property type="nucleotide sequence ID" value="NZ_REFJ01000002.1"/>
</dbReference>
<dbReference type="Gene3D" id="1.10.10.370">
    <property type="entry name" value="DsrC-like protein, C-terminal domain"/>
    <property type="match status" value="1"/>
</dbReference>
<evidence type="ECO:0000256" key="2">
    <source>
        <dbReference type="ARBA" id="ARBA00022490"/>
    </source>
</evidence>
<evidence type="ECO:0000256" key="4">
    <source>
        <dbReference type="PIRSR" id="PIRSR006223-50"/>
    </source>
</evidence>
<reference evidence="5 6" key="1">
    <citation type="submission" date="2018-10" db="EMBL/GenBank/DDBJ databases">
        <title>Genomic Encyclopedia of Type Strains, Phase IV (KMG-IV): sequencing the most valuable type-strain genomes for metagenomic binning, comparative biology and taxonomic classification.</title>
        <authorList>
            <person name="Goeker M."/>
        </authorList>
    </citation>
    <scope>NUCLEOTIDE SEQUENCE [LARGE SCALE GENOMIC DNA]</scope>
    <source>
        <strain evidence="5 6">DSM 25080</strain>
    </source>
</reference>
<keyword evidence="6" id="KW-1185">Reference proteome</keyword>
<dbReference type="InterPro" id="IPR042072">
    <property type="entry name" value="DsrC-like_C"/>
</dbReference>
<dbReference type="PANTHER" id="PTHR37010">
    <property type="entry name" value="SULFURTRANSFERASE TUSE"/>
    <property type="match status" value="1"/>
</dbReference>
<accession>A0A3M0A7L7</accession>
<evidence type="ECO:0000313" key="5">
    <source>
        <dbReference type="EMBL" id="RMA81073.1"/>
    </source>
</evidence>
<dbReference type="SUPFAM" id="SSF69721">
    <property type="entry name" value="DsrC, the gamma subunit of dissimilatory sulfite reductase"/>
    <property type="match status" value="1"/>
</dbReference>
<dbReference type="EMBL" id="REFJ01000002">
    <property type="protein sequence ID" value="RMA81073.1"/>
    <property type="molecule type" value="Genomic_DNA"/>
</dbReference>
<dbReference type="AlphaFoldDB" id="A0A3M0A7L7"/>
<dbReference type="NCBIfam" id="TIGR03342">
    <property type="entry name" value="dsrC_tusE_dsvC"/>
    <property type="match status" value="1"/>
</dbReference>
<sequence>MALSDVSRDSEGFLTDLNQWTPELARELAREENIELSKNHEVAIEAARAFHQQFETSPSMRAFIKFLKREGHDEIASSIALLKLFPGSPPKYISKIAGLPKPENCL</sequence>
<organism evidence="5 6">
    <name type="scientific">Umboniibacter marinipuniceus</name>
    <dbReference type="NCBI Taxonomy" id="569599"/>
    <lineage>
        <taxon>Bacteria</taxon>
        <taxon>Pseudomonadati</taxon>
        <taxon>Pseudomonadota</taxon>
        <taxon>Gammaproteobacteria</taxon>
        <taxon>Cellvibrionales</taxon>
        <taxon>Cellvibrionaceae</taxon>
        <taxon>Umboniibacter</taxon>
    </lineage>
</organism>
<evidence type="ECO:0000313" key="6">
    <source>
        <dbReference type="Proteomes" id="UP000267187"/>
    </source>
</evidence>
<proteinExistence type="inferred from homology"/>
<dbReference type="GO" id="GO:0016740">
    <property type="term" value="F:transferase activity"/>
    <property type="evidence" value="ECO:0007669"/>
    <property type="project" value="UniProtKB-KW"/>
</dbReference>
<feature type="active site" description="Cysteine persulfide intermediate" evidence="4">
    <location>
        <position position="105"/>
    </location>
</feature>
<dbReference type="PANTHER" id="PTHR37010:SF1">
    <property type="entry name" value="SULFURTRANSFERASE TUSE"/>
    <property type="match status" value="1"/>
</dbReference>
<keyword evidence="3" id="KW-0808">Transferase</keyword>
<evidence type="ECO:0000256" key="3">
    <source>
        <dbReference type="PIRNR" id="PIRNR006223"/>
    </source>
</evidence>
<dbReference type="Proteomes" id="UP000267187">
    <property type="component" value="Unassembled WGS sequence"/>
</dbReference>
<dbReference type="PIRSF" id="PIRSF006223">
    <property type="entry name" value="DsrC_TusE"/>
    <property type="match status" value="1"/>
</dbReference>
<comment type="similarity">
    <text evidence="3">Belongs to the dsrC/tusE family.</text>
</comment>
<name>A0A3M0A7L7_9GAMM</name>
<dbReference type="InterPro" id="IPR007453">
    <property type="entry name" value="DsrC/TusE"/>
</dbReference>
<gene>
    <name evidence="5" type="ORF">DFR27_0865</name>
</gene>
<dbReference type="GO" id="GO:0002143">
    <property type="term" value="P:tRNA wobble position uridine thiolation"/>
    <property type="evidence" value="ECO:0007669"/>
    <property type="project" value="TreeGrafter"/>
</dbReference>